<dbReference type="GO" id="GO:0005576">
    <property type="term" value="C:extracellular region"/>
    <property type="evidence" value="ECO:0007669"/>
    <property type="project" value="UniProtKB-SubCell"/>
</dbReference>
<keyword evidence="11" id="KW-1185">Reference proteome</keyword>
<dbReference type="SUPFAM" id="SSF52743">
    <property type="entry name" value="Subtilisin-like"/>
    <property type="match status" value="1"/>
</dbReference>
<evidence type="ECO:0000256" key="3">
    <source>
        <dbReference type="ARBA" id="ARBA00022670"/>
    </source>
</evidence>
<dbReference type="AlphaFoldDB" id="A0AAD4WN30"/>
<dbReference type="PANTHER" id="PTHR10795">
    <property type="entry name" value="PROPROTEIN CONVERTASE SUBTILISIN/KEXIN"/>
    <property type="match status" value="1"/>
</dbReference>
<keyword evidence="3" id="KW-0645">Protease</keyword>
<evidence type="ECO:0008006" key="12">
    <source>
        <dbReference type="Google" id="ProtNLM"/>
    </source>
</evidence>
<dbReference type="InterPro" id="IPR036852">
    <property type="entry name" value="Peptidase_S8/S53_dom_sf"/>
</dbReference>
<dbReference type="Proteomes" id="UP001054821">
    <property type="component" value="Chromosome 2"/>
</dbReference>
<dbReference type="InterPro" id="IPR045051">
    <property type="entry name" value="SBT"/>
</dbReference>
<evidence type="ECO:0000259" key="9">
    <source>
        <dbReference type="Pfam" id="PF05922"/>
    </source>
</evidence>
<dbReference type="EMBL" id="JAJFAZ020000002">
    <property type="protein sequence ID" value="KAI5346485.1"/>
    <property type="molecule type" value="Genomic_DNA"/>
</dbReference>
<feature type="domain" description="Inhibitor I9" evidence="9">
    <location>
        <begin position="40"/>
        <end position="122"/>
    </location>
</feature>
<reference evidence="10 11" key="1">
    <citation type="journal article" date="2022" name="G3 (Bethesda)">
        <title>Whole-genome sequence and methylome profiling of the almond [Prunus dulcis (Mill.) D.A. Webb] cultivar 'Nonpareil'.</title>
        <authorList>
            <person name="D'Amico-Willman K.M."/>
            <person name="Ouma W.Z."/>
            <person name="Meulia T."/>
            <person name="Sideli G.M."/>
            <person name="Gradziel T.M."/>
            <person name="Fresnedo-Ramirez J."/>
        </authorList>
    </citation>
    <scope>NUCLEOTIDE SEQUENCE [LARGE SCALE GENOMIC DNA]</scope>
    <source>
        <strain evidence="10">Clone GOH B32 T37-40</strain>
    </source>
</reference>
<sequence length="503" mass="54564">MFEKIQTEDPNPKLTASNTFEEVLFRQPLKRVMIKEDDGVYIVYMGDKPKIDIPTTTTLPLHLNMLQNVVGSSNIEQEPLLLHSYKRSFNGFAAKLTEEEAQKMAGMAGVVSVFPSRKQKLHTTRSWNFIGFHENVKRSTVESDIIVGMIDSGVWPESASFSDAGFGPPPKKWKGTCQGLSNFTCNNKIIGARYYRISEPFVKGEIKSPLDSEGHRTHTASTAAGNLVSKASLFGLGSGTARGGVPSAHGVDIISASLGPTSPDDYFRTPVTIGAFHAFRKGILTSTAAGNDGPALKTITVFAPWCLSVAATTIDREFVTKVQLGNQKIYEGIVTNTFDLKGKFYPLIYAGDAPNRTAGYDESISKTCKPGTLDHNLVKGKIVLCDGTTGYGAYFAGAVGVILQSRPVADVLDPLPMPASCLGLDSGNSIYYYITSTRNPTATIFKSTEDIDTLSPYVPSFSSRGPNPVTPNLLKPDIAAPGALFWQPGLQLPRFWPIQEMTE</sequence>
<dbReference type="Gene3D" id="3.50.30.30">
    <property type="match status" value="1"/>
</dbReference>
<dbReference type="InterPro" id="IPR000209">
    <property type="entry name" value="Peptidase_S8/S53_dom"/>
</dbReference>
<keyword evidence="5" id="KW-0378">Hydrolase</keyword>
<keyword evidence="6" id="KW-0720">Serine protease</keyword>
<comment type="caution">
    <text evidence="7">Lacks conserved residue(s) required for the propagation of feature annotation.</text>
</comment>
<protein>
    <recommendedName>
        <fullName evidence="12">Subtilisin-like serine endopeptidase family protein</fullName>
    </recommendedName>
</protein>
<evidence type="ECO:0000313" key="10">
    <source>
        <dbReference type="EMBL" id="KAI5346485.1"/>
    </source>
</evidence>
<dbReference type="FunFam" id="3.30.70.80:FF:000002">
    <property type="entry name" value="Subtilisin-like protease SBT5.3"/>
    <property type="match status" value="1"/>
</dbReference>
<evidence type="ECO:0000256" key="1">
    <source>
        <dbReference type="ARBA" id="ARBA00004613"/>
    </source>
</evidence>
<dbReference type="InterPro" id="IPR037045">
    <property type="entry name" value="S8pro/Inhibitor_I9_sf"/>
</dbReference>
<comment type="similarity">
    <text evidence="2 7">Belongs to the peptidase S8 family.</text>
</comment>
<dbReference type="Gene3D" id="3.40.50.200">
    <property type="entry name" value="Peptidase S8/S53 domain"/>
    <property type="match status" value="2"/>
</dbReference>
<evidence type="ECO:0000256" key="7">
    <source>
        <dbReference type="PROSITE-ProRule" id="PRU01240"/>
    </source>
</evidence>
<dbReference type="InterPro" id="IPR010259">
    <property type="entry name" value="S8pro/Inhibitor_I9"/>
</dbReference>
<dbReference type="PROSITE" id="PS51892">
    <property type="entry name" value="SUBTILASE"/>
    <property type="match status" value="1"/>
</dbReference>
<dbReference type="Pfam" id="PF00082">
    <property type="entry name" value="Peptidase_S8"/>
    <property type="match status" value="1"/>
</dbReference>
<feature type="domain" description="Peptidase S8/S53" evidence="8">
    <location>
        <begin position="143"/>
        <end position="482"/>
    </location>
</feature>
<comment type="caution">
    <text evidence="10">The sequence shown here is derived from an EMBL/GenBank/DDBJ whole genome shotgun (WGS) entry which is preliminary data.</text>
</comment>
<dbReference type="Pfam" id="PF05922">
    <property type="entry name" value="Inhibitor_I9"/>
    <property type="match status" value="1"/>
</dbReference>
<evidence type="ECO:0000259" key="8">
    <source>
        <dbReference type="Pfam" id="PF00082"/>
    </source>
</evidence>
<dbReference type="GO" id="GO:0004252">
    <property type="term" value="F:serine-type endopeptidase activity"/>
    <property type="evidence" value="ECO:0007669"/>
    <property type="project" value="InterPro"/>
</dbReference>
<proteinExistence type="inferred from homology"/>
<gene>
    <name evidence="10" type="ORF">L3X38_014364</name>
</gene>
<accession>A0AAD4WN30</accession>
<dbReference type="Gene3D" id="3.30.70.80">
    <property type="entry name" value="Peptidase S8 propeptide/proteinase inhibitor I9"/>
    <property type="match status" value="1"/>
</dbReference>
<evidence type="ECO:0000256" key="5">
    <source>
        <dbReference type="ARBA" id="ARBA00022801"/>
    </source>
</evidence>
<evidence type="ECO:0000313" key="11">
    <source>
        <dbReference type="Proteomes" id="UP001054821"/>
    </source>
</evidence>
<name>A0AAD4WN30_PRUDU</name>
<dbReference type="CDD" id="cd02120">
    <property type="entry name" value="PA_subtilisin_like"/>
    <property type="match status" value="1"/>
</dbReference>
<dbReference type="GO" id="GO:0006508">
    <property type="term" value="P:proteolysis"/>
    <property type="evidence" value="ECO:0007669"/>
    <property type="project" value="UniProtKB-KW"/>
</dbReference>
<evidence type="ECO:0000256" key="4">
    <source>
        <dbReference type="ARBA" id="ARBA00022729"/>
    </source>
</evidence>
<evidence type="ECO:0000256" key="2">
    <source>
        <dbReference type="ARBA" id="ARBA00011073"/>
    </source>
</evidence>
<keyword evidence="4" id="KW-0732">Signal</keyword>
<comment type="subcellular location">
    <subcellularLocation>
        <location evidence="1">Secreted</location>
    </subcellularLocation>
</comment>
<evidence type="ECO:0000256" key="6">
    <source>
        <dbReference type="ARBA" id="ARBA00022825"/>
    </source>
</evidence>
<organism evidence="10 11">
    <name type="scientific">Prunus dulcis</name>
    <name type="common">Almond</name>
    <name type="synonym">Amygdalus dulcis</name>
    <dbReference type="NCBI Taxonomy" id="3755"/>
    <lineage>
        <taxon>Eukaryota</taxon>
        <taxon>Viridiplantae</taxon>
        <taxon>Streptophyta</taxon>
        <taxon>Embryophyta</taxon>
        <taxon>Tracheophyta</taxon>
        <taxon>Spermatophyta</taxon>
        <taxon>Magnoliopsida</taxon>
        <taxon>eudicotyledons</taxon>
        <taxon>Gunneridae</taxon>
        <taxon>Pentapetalae</taxon>
        <taxon>rosids</taxon>
        <taxon>fabids</taxon>
        <taxon>Rosales</taxon>
        <taxon>Rosaceae</taxon>
        <taxon>Amygdaloideae</taxon>
        <taxon>Amygdaleae</taxon>
        <taxon>Prunus</taxon>
    </lineage>
</organism>